<dbReference type="InterPro" id="IPR013424">
    <property type="entry name" value="Ice-binding_C"/>
</dbReference>
<dbReference type="InterPro" id="IPR026374">
    <property type="entry name" value="Cyano_PEP"/>
</dbReference>
<dbReference type="AlphaFoldDB" id="A0A1Z4KJ84"/>
<evidence type="ECO:0008006" key="4">
    <source>
        <dbReference type="Google" id="ProtNLM"/>
    </source>
</evidence>
<evidence type="ECO:0000313" key="3">
    <source>
        <dbReference type="Proteomes" id="UP000217507"/>
    </source>
</evidence>
<dbReference type="NCBIfam" id="TIGR02595">
    <property type="entry name" value="PEP_CTERM"/>
    <property type="match status" value="1"/>
</dbReference>
<dbReference type="Proteomes" id="UP000217507">
    <property type="component" value="Chromosome"/>
</dbReference>
<name>A0A1Z4KJ84_ANAVA</name>
<accession>A0A1Z4KJ84</accession>
<organism evidence="2 3">
    <name type="scientific">Trichormus variabilis NIES-23</name>
    <dbReference type="NCBI Taxonomy" id="1973479"/>
    <lineage>
        <taxon>Bacteria</taxon>
        <taxon>Bacillati</taxon>
        <taxon>Cyanobacteriota</taxon>
        <taxon>Cyanophyceae</taxon>
        <taxon>Nostocales</taxon>
        <taxon>Nostocaceae</taxon>
        <taxon>Trichormus</taxon>
    </lineage>
</organism>
<gene>
    <name evidence="2" type="ORF">NIES23_17970</name>
</gene>
<protein>
    <recommendedName>
        <fullName evidence="4">PEP-CTERM protein-sorting domain-containing protein</fullName>
    </recommendedName>
</protein>
<dbReference type="EMBL" id="AP018216">
    <property type="protein sequence ID" value="BAY69007.1"/>
    <property type="molecule type" value="Genomic_DNA"/>
</dbReference>
<feature type="signal peptide" evidence="1">
    <location>
        <begin position="1"/>
        <end position="20"/>
    </location>
</feature>
<evidence type="ECO:0000256" key="1">
    <source>
        <dbReference type="SAM" id="SignalP"/>
    </source>
</evidence>
<evidence type="ECO:0000313" key="2">
    <source>
        <dbReference type="EMBL" id="BAY69007.1"/>
    </source>
</evidence>
<reference evidence="2 3" key="1">
    <citation type="submission" date="2017-06" db="EMBL/GenBank/DDBJ databases">
        <title>Genome sequencing of cyanobaciteial culture collection at National Institute for Environmental Studies (NIES).</title>
        <authorList>
            <person name="Hirose Y."/>
            <person name="Shimura Y."/>
            <person name="Fujisawa T."/>
            <person name="Nakamura Y."/>
            <person name="Kawachi M."/>
        </authorList>
    </citation>
    <scope>NUCLEOTIDE SEQUENCE [LARGE SCALE GENOMIC DNA]</scope>
    <source>
        <strain evidence="2 3">NIES-23</strain>
    </source>
</reference>
<feature type="chain" id="PRO_5011113130" description="PEP-CTERM protein-sorting domain-containing protein" evidence="1">
    <location>
        <begin position="21"/>
        <end position="215"/>
    </location>
</feature>
<keyword evidence="1" id="KW-0732">Signal</keyword>
<dbReference type="NCBIfam" id="TIGR04155">
    <property type="entry name" value="cyano_PEP"/>
    <property type="match status" value="1"/>
</dbReference>
<sequence>MKSLLLGLIAVLAFAPNAYAANIVYSESSQGDFSGNNLNPTKLNLSQGSNIIVGSTTGNPNLDQDFFSITIPSGYTLKKIILAGYKGLDDDVINQGFLAVQAGSLIEDGTITGNNPQLLGAATIGAEPGKQVGDNILDDLAKADSIRGFSFVGFPSGVLTQGNYIFWIQETKNGIEEYQLDFVLSQTPEPSAMLGLGMVMGIGMLLNRKQLLHSR</sequence>
<proteinExistence type="predicted"/>